<comment type="caution">
    <text evidence="1">The sequence shown here is derived from an EMBL/GenBank/DDBJ whole genome shotgun (WGS) entry which is preliminary data.</text>
</comment>
<protein>
    <submittedName>
        <fullName evidence="1">Uncharacterized protein</fullName>
    </submittedName>
</protein>
<keyword evidence="2" id="KW-1185">Reference proteome</keyword>
<name>A0ACC2WK72_9TREE</name>
<dbReference type="EMBL" id="JASBWS010000016">
    <property type="protein sequence ID" value="KAJ9112134.1"/>
    <property type="molecule type" value="Genomic_DNA"/>
</dbReference>
<dbReference type="Proteomes" id="UP001230649">
    <property type="component" value="Unassembled WGS sequence"/>
</dbReference>
<organism evidence="1 2">
    <name type="scientific">Naganishia adeliensis</name>
    <dbReference type="NCBI Taxonomy" id="92952"/>
    <lineage>
        <taxon>Eukaryota</taxon>
        <taxon>Fungi</taxon>
        <taxon>Dikarya</taxon>
        <taxon>Basidiomycota</taxon>
        <taxon>Agaricomycotina</taxon>
        <taxon>Tremellomycetes</taxon>
        <taxon>Filobasidiales</taxon>
        <taxon>Filobasidiaceae</taxon>
        <taxon>Naganishia</taxon>
    </lineage>
</organism>
<proteinExistence type="predicted"/>
<sequence length="648" mass="69782">MPQEIIEIDSDSDGGVVVTGKGKSAAVVVGDGSDIAWDTLDDGWVDRIMKEGRESAQAGNSTSIVDLCLSPRLPLIPAALPPTTKQHTRPTQSSQISTFTSPPKAAPPPRSSTAIVVLDITDSPVAPRTTAIQPNGLLATGSTSVRTILGGGVVDSDSDSDDDLPLSLAFLTAPKVDKGKRRATDLSEGVTGRTLKRSRTTNDDLSSPSQPAGAALTASRSLSVLSETINPRAPPVGGMTAAEKKALKAIETERAKAEKAREKQRVIEERAKRKRDQEVNKLRNSKSDTVKEVTVRISAELAVAPSPIATSIPLLRERLAEKESSLTLVPVPTDEAPATYDPVDGETTHVPGLITVKRWVNAEFDAEKRRFVALPEGQEYWQDQLPYVLVVTAKEIIAKIVAGRTDKSRGLIAWLTSVKRKLGLTRSATVPSAVTSIGAAPTTTPGGAQTNRCEVMLLIHGMKAWHSKAASVRRKEFSERARNHMAGHAVDEEVEAETSSGAPEKEEVDKELVRLQLVHRCFQVCVENKNDTMEWLYNIAGDIAIRPGDGPLNTFRLMLEEVTGVTESGAEGIVAQWKSFRELMEGFERLEGRKARGEIGQKDVEGMLAGCVVKALTTGVANARPIGMAVSKHVYRAFRGKDPESIDN</sequence>
<gene>
    <name evidence="1" type="ORF">QFC20_002315</name>
</gene>
<accession>A0ACC2WK72</accession>
<reference evidence="1" key="1">
    <citation type="submission" date="2023-04" db="EMBL/GenBank/DDBJ databases">
        <title>Draft Genome sequencing of Naganishia species isolated from polar environments using Oxford Nanopore Technology.</title>
        <authorList>
            <person name="Leo P."/>
            <person name="Venkateswaran K."/>
        </authorList>
    </citation>
    <scope>NUCLEOTIDE SEQUENCE</scope>
    <source>
        <strain evidence="1">MNA-CCFEE 5262</strain>
    </source>
</reference>
<evidence type="ECO:0000313" key="1">
    <source>
        <dbReference type="EMBL" id="KAJ9112134.1"/>
    </source>
</evidence>
<evidence type="ECO:0000313" key="2">
    <source>
        <dbReference type="Proteomes" id="UP001230649"/>
    </source>
</evidence>